<gene>
    <name evidence="1" type="ORF">ACFSKP_18250</name>
</gene>
<evidence type="ECO:0000313" key="1">
    <source>
        <dbReference type="EMBL" id="MFD2248216.1"/>
    </source>
</evidence>
<organism evidence="1 2">
    <name type="scientific">Pontibacter ruber</name>
    <dbReference type="NCBI Taxonomy" id="1343895"/>
    <lineage>
        <taxon>Bacteria</taxon>
        <taxon>Pseudomonadati</taxon>
        <taxon>Bacteroidota</taxon>
        <taxon>Cytophagia</taxon>
        <taxon>Cytophagales</taxon>
        <taxon>Hymenobacteraceae</taxon>
        <taxon>Pontibacter</taxon>
    </lineage>
</organism>
<dbReference type="SUPFAM" id="SSF48452">
    <property type="entry name" value="TPR-like"/>
    <property type="match status" value="1"/>
</dbReference>
<dbReference type="InterPro" id="IPR041662">
    <property type="entry name" value="SusD-like_2"/>
</dbReference>
<keyword evidence="2" id="KW-1185">Reference proteome</keyword>
<protein>
    <submittedName>
        <fullName evidence="1">SusD/RagB family nutrient-binding outer membrane lipoprotein</fullName>
    </submittedName>
</protein>
<dbReference type="RefSeq" id="WP_250431852.1">
    <property type="nucleotide sequence ID" value="NZ_JALPRR010000004.1"/>
</dbReference>
<comment type="caution">
    <text evidence="1">The sequence shown here is derived from an EMBL/GenBank/DDBJ whole genome shotgun (WGS) entry which is preliminary data.</text>
</comment>
<dbReference type="EMBL" id="JBHUIM010000003">
    <property type="protein sequence ID" value="MFD2248216.1"/>
    <property type="molecule type" value="Genomic_DNA"/>
</dbReference>
<keyword evidence="1" id="KW-0449">Lipoprotein</keyword>
<evidence type="ECO:0000313" key="2">
    <source>
        <dbReference type="Proteomes" id="UP001597374"/>
    </source>
</evidence>
<dbReference type="Gene3D" id="1.25.40.390">
    <property type="match status" value="1"/>
</dbReference>
<name>A0ABW5D0K4_9BACT</name>
<dbReference type="Proteomes" id="UP001597374">
    <property type="component" value="Unassembled WGS sequence"/>
</dbReference>
<sequence>MILRDIFKYIAAVALVGFVSSCDLEETNIDPDNPADADVNLILPSAQAGFAYVQGGDLGRYSNVLTQHLAGVGRQHLVIGRYQINETDVNNLWRFSLYPIMENTRLVIDKATEEGSPHYSGVAKVMLANMIGVTTDAWGDVPFSQAFQGDENFNPIYDPQEQIYTNVQTLLDEGIAELQATESFRSPDEDDLIYGGDLTKWIKAAYTLKARYYNHLSQVDPQQSAQQALAALQNGFTSNADNALFLFGSSETEANPYYQFNEQRGDVVMGEFFVELLKSLNDPRLPAFVAPLDTDAEGNPIYEGATAGVAEDGSPMGPYYASIDSPVPVITYYEAKFIEAEANLRLGNNAEAATAYNEAVRAALESVTGTADEAYLTQNASATAGTISLEQIMTQKYIAMFTNIEAWTDYRRTGFPEIQTAQNALGPFPLRFPYPQSERLLNAANIPTGAVGVGDPVWWDRP</sequence>
<proteinExistence type="predicted"/>
<dbReference type="PROSITE" id="PS51257">
    <property type="entry name" value="PROKAR_LIPOPROTEIN"/>
    <property type="match status" value="1"/>
</dbReference>
<dbReference type="Pfam" id="PF12771">
    <property type="entry name" value="SusD-like_2"/>
    <property type="match status" value="1"/>
</dbReference>
<accession>A0ABW5D0K4</accession>
<dbReference type="InterPro" id="IPR011990">
    <property type="entry name" value="TPR-like_helical_dom_sf"/>
</dbReference>
<reference evidence="2" key="1">
    <citation type="journal article" date="2019" name="Int. J. Syst. Evol. Microbiol.">
        <title>The Global Catalogue of Microorganisms (GCM) 10K type strain sequencing project: providing services to taxonomists for standard genome sequencing and annotation.</title>
        <authorList>
            <consortium name="The Broad Institute Genomics Platform"/>
            <consortium name="The Broad Institute Genome Sequencing Center for Infectious Disease"/>
            <person name="Wu L."/>
            <person name="Ma J."/>
        </authorList>
    </citation>
    <scope>NUCLEOTIDE SEQUENCE [LARGE SCALE GENOMIC DNA]</scope>
    <source>
        <strain evidence="2">CGMCC 4.1782</strain>
    </source>
</reference>